<organism evidence="2 3">
    <name type="scientific">Niabella pedocola</name>
    <dbReference type="NCBI Taxonomy" id="1752077"/>
    <lineage>
        <taxon>Bacteria</taxon>
        <taxon>Pseudomonadati</taxon>
        <taxon>Bacteroidota</taxon>
        <taxon>Chitinophagia</taxon>
        <taxon>Chitinophagales</taxon>
        <taxon>Chitinophagaceae</taxon>
        <taxon>Niabella</taxon>
    </lineage>
</organism>
<sequence length="128" mass="14977">MENKVGYIRRYLSYLTLLLVSAYAVIVLVIFNITDVGYEMYIGWLLVILNGAVYIIRYKYGLFLTGIIFLLSTLNIVKLYFGKYNFSLFFLSGLDRMDTPKIDVRSAFFFGLYLIIYRKELFGGKKRL</sequence>
<feature type="transmembrane region" description="Helical" evidence="1">
    <location>
        <begin position="40"/>
        <end position="56"/>
    </location>
</feature>
<evidence type="ECO:0000256" key="1">
    <source>
        <dbReference type="SAM" id="Phobius"/>
    </source>
</evidence>
<proteinExistence type="predicted"/>
<name>A0ABS8PMV3_9BACT</name>
<evidence type="ECO:0000313" key="2">
    <source>
        <dbReference type="EMBL" id="MCD2422444.1"/>
    </source>
</evidence>
<keyword evidence="3" id="KW-1185">Reference proteome</keyword>
<protein>
    <submittedName>
        <fullName evidence="2">Uncharacterized protein</fullName>
    </submittedName>
</protein>
<evidence type="ECO:0000313" key="3">
    <source>
        <dbReference type="Proteomes" id="UP001199816"/>
    </source>
</evidence>
<dbReference type="RefSeq" id="WP_231003445.1">
    <property type="nucleotide sequence ID" value="NZ_JAJNEC010000004.1"/>
</dbReference>
<feature type="transmembrane region" description="Helical" evidence="1">
    <location>
        <begin position="102"/>
        <end position="118"/>
    </location>
</feature>
<keyword evidence="1" id="KW-0812">Transmembrane</keyword>
<feature type="transmembrane region" description="Helical" evidence="1">
    <location>
        <begin position="63"/>
        <end position="82"/>
    </location>
</feature>
<accession>A0ABS8PMV3</accession>
<keyword evidence="1" id="KW-1133">Transmembrane helix</keyword>
<comment type="caution">
    <text evidence="2">The sequence shown here is derived from an EMBL/GenBank/DDBJ whole genome shotgun (WGS) entry which is preliminary data.</text>
</comment>
<feature type="transmembrane region" description="Helical" evidence="1">
    <location>
        <begin position="12"/>
        <end position="34"/>
    </location>
</feature>
<keyword evidence="1" id="KW-0472">Membrane</keyword>
<gene>
    <name evidence="2" type="ORF">LQ567_06695</name>
</gene>
<dbReference type="EMBL" id="JAJNEC010000004">
    <property type="protein sequence ID" value="MCD2422444.1"/>
    <property type="molecule type" value="Genomic_DNA"/>
</dbReference>
<reference evidence="2 3" key="1">
    <citation type="submission" date="2021-11" db="EMBL/GenBank/DDBJ databases">
        <title>Genomic of Niabella pedocola.</title>
        <authorList>
            <person name="Wu T."/>
        </authorList>
    </citation>
    <scope>NUCLEOTIDE SEQUENCE [LARGE SCALE GENOMIC DNA]</scope>
    <source>
        <strain evidence="2 3">JCM 31011</strain>
    </source>
</reference>
<dbReference type="Proteomes" id="UP001199816">
    <property type="component" value="Unassembled WGS sequence"/>
</dbReference>